<feature type="compositionally biased region" description="Polar residues" evidence="1">
    <location>
        <begin position="46"/>
        <end position="63"/>
    </location>
</feature>
<feature type="compositionally biased region" description="Basic and acidic residues" evidence="1">
    <location>
        <begin position="64"/>
        <end position="79"/>
    </location>
</feature>
<gene>
    <name evidence="3" type="ORF">Pmani_034092</name>
</gene>
<evidence type="ECO:0000256" key="2">
    <source>
        <dbReference type="SAM" id="SignalP"/>
    </source>
</evidence>
<feature type="region of interest" description="Disordered" evidence="1">
    <location>
        <begin position="26"/>
        <end position="85"/>
    </location>
</feature>
<protein>
    <submittedName>
        <fullName evidence="3">Uncharacterized protein</fullName>
    </submittedName>
</protein>
<name>A0AAE1NQ01_9EUCA</name>
<keyword evidence="4" id="KW-1185">Reference proteome</keyword>
<evidence type="ECO:0000313" key="4">
    <source>
        <dbReference type="Proteomes" id="UP001292094"/>
    </source>
</evidence>
<dbReference type="EMBL" id="JAWZYT010004616">
    <property type="protein sequence ID" value="KAK4293187.1"/>
    <property type="molecule type" value="Genomic_DNA"/>
</dbReference>
<accession>A0AAE1NQ01</accession>
<dbReference type="AlphaFoldDB" id="A0AAE1NQ01"/>
<organism evidence="3 4">
    <name type="scientific">Petrolisthes manimaculis</name>
    <dbReference type="NCBI Taxonomy" id="1843537"/>
    <lineage>
        <taxon>Eukaryota</taxon>
        <taxon>Metazoa</taxon>
        <taxon>Ecdysozoa</taxon>
        <taxon>Arthropoda</taxon>
        <taxon>Crustacea</taxon>
        <taxon>Multicrustacea</taxon>
        <taxon>Malacostraca</taxon>
        <taxon>Eumalacostraca</taxon>
        <taxon>Eucarida</taxon>
        <taxon>Decapoda</taxon>
        <taxon>Pleocyemata</taxon>
        <taxon>Anomura</taxon>
        <taxon>Galatheoidea</taxon>
        <taxon>Porcellanidae</taxon>
        <taxon>Petrolisthes</taxon>
    </lineage>
</organism>
<evidence type="ECO:0000313" key="3">
    <source>
        <dbReference type="EMBL" id="KAK4293187.1"/>
    </source>
</evidence>
<feature type="signal peptide" evidence="2">
    <location>
        <begin position="1"/>
        <end position="20"/>
    </location>
</feature>
<sequence length="182" mass="20140">MRSTLLLILLTLTLLVVADALDRSTRHLRSSRNRHGRRHRGKSLRPASSRQSLRPASRQSFRSSDSKPEVAECEARGGGDGDLAPEAEHIVTARVEQLGSKTTRLRIRRMLKGPELPTIIFVSACTHACCSSLGRRDTRVFLMGRPEGPEEEEVYPLVSPPLKPTLDNLALVWEAVQQGGTL</sequence>
<evidence type="ECO:0000256" key="1">
    <source>
        <dbReference type="SAM" id="MobiDB-lite"/>
    </source>
</evidence>
<keyword evidence="2" id="KW-0732">Signal</keyword>
<proteinExistence type="predicted"/>
<comment type="caution">
    <text evidence="3">The sequence shown here is derived from an EMBL/GenBank/DDBJ whole genome shotgun (WGS) entry which is preliminary data.</text>
</comment>
<dbReference type="Proteomes" id="UP001292094">
    <property type="component" value="Unassembled WGS sequence"/>
</dbReference>
<reference evidence="3" key="1">
    <citation type="submission" date="2023-11" db="EMBL/GenBank/DDBJ databases">
        <title>Genome assemblies of two species of porcelain crab, Petrolisthes cinctipes and Petrolisthes manimaculis (Anomura: Porcellanidae).</title>
        <authorList>
            <person name="Angst P."/>
        </authorList>
    </citation>
    <scope>NUCLEOTIDE SEQUENCE</scope>
    <source>
        <strain evidence="3">PB745_02</strain>
        <tissue evidence="3">Gill</tissue>
    </source>
</reference>
<feature type="compositionally biased region" description="Basic residues" evidence="1">
    <location>
        <begin position="26"/>
        <end position="43"/>
    </location>
</feature>
<feature type="chain" id="PRO_5042138357" evidence="2">
    <location>
        <begin position="21"/>
        <end position="182"/>
    </location>
</feature>